<evidence type="ECO:0000313" key="3">
    <source>
        <dbReference type="Proteomes" id="UP001418222"/>
    </source>
</evidence>
<evidence type="ECO:0000259" key="1">
    <source>
        <dbReference type="Pfam" id="PF13952"/>
    </source>
</evidence>
<dbReference type="PANTHER" id="PTHR48258">
    <property type="entry name" value="DUF4218 DOMAIN-CONTAINING PROTEIN-RELATED"/>
    <property type="match status" value="1"/>
</dbReference>
<dbReference type="EMBL" id="JBBWWQ010000014">
    <property type="protein sequence ID" value="KAK8931067.1"/>
    <property type="molecule type" value="Genomic_DNA"/>
</dbReference>
<gene>
    <name evidence="2" type="ORF">KSP39_PZI016440</name>
</gene>
<dbReference type="InterPro" id="IPR025312">
    <property type="entry name" value="DUF4216"/>
</dbReference>
<organism evidence="2 3">
    <name type="scientific">Platanthera zijinensis</name>
    <dbReference type="NCBI Taxonomy" id="2320716"/>
    <lineage>
        <taxon>Eukaryota</taxon>
        <taxon>Viridiplantae</taxon>
        <taxon>Streptophyta</taxon>
        <taxon>Embryophyta</taxon>
        <taxon>Tracheophyta</taxon>
        <taxon>Spermatophyta</taxon>
        <taxon>Magnoliopsida</taxon>
        <taxon>Liliopsida</taxon>
        <taxon>Asparagales</taxon>
        <taxon>Orchidaceae</taxon>
        <taxon>Orchidoideae</taxon>
        <taxon>Orchideae</taxon>
        <taxon>Orchidinae</taxon>
        <taxon>Platanthera</taxon>
    </lineage>
</organism>
<protein>
    <recommendedName>
        <fullName evidence="1">DUF4216 domain-containing protein</fullName>
    </recommendedName>
</protein>
<dbReference type="Pfam" id="PF13952">
    <property type="entry name" value="DUF4216"/>
    <property type="match status" value="1"/>
</dbReference>
<dbReference type="Proteomes" id="UP001418222">
    <property type="component" value="Unassembled WGS sequence"/>
</dbReference>
<proteinExistence type="predicted"/>
<reference evidence="2 3" key="1">
    <citation type="journal article" date="2022" name="Nat. Plants">
        <title>Genomes of leafy and leafless Platanthera orchids illuminate the evolution of mycoheterotrophy.</title>
        <authorList>
            <person name="Li M.H."/>
            <person name="Liu K.W."/>
            <person name="Li Z."/>
            <person name="Lu H.C."/>
            <person name="Ye Q.L."/>
            <person name="Zhang D."/>
            <person name="Wang J.Y."/>
            <person name="Li Y.F."/>
            <person name="Zhong Z.M."/>
            <person name="Liu X."/>
            <person name="Yu X."/>
            <person name="Liu D.K."/>
            <person name="Tu X.D."/>
            <person name="Liu B."/>
            <person name="Hao Y."/>
            <person name="Liao X.Y."/>
            <person name="Jiang Y.T."/>
            <person name="Sun W.H."/>
            <person name="Chen J."/>
            <person name="Chen Y.Q."/>
            <person name="Ai Y."/>
            <person name="Zhai J.W."/>
            <person name="Wu S.S."/>
            <person name="Zhou Z."/>
            <person name="Hsiao Y.Y."/>
            <person name="Wu W.L."/>
            <person name="Chen Y.Y."/>
            <person name="Lin Y.F."/>
            <person name="Hsu J.L."/>
            <person name="Li C.Y."/>
            <person name="Wang Z.W."/>
            <person name="Zhao X."/>
            <person name="Zhong W.Y."/>
            <person name="Ma X.K."/>
            <person name="Ma L."/>
            <person name="Huang J."/>
            <person name="Chen G.Z."/>
            <person name="Huang M.Z."/>
            <person name="Huang L."/>
            <person name="Peng D.H."/>
            <person name="Luo Y.B."/>
            <person name="Zou S.Q."/>
            <person name="Chen S.P."/>
            <person name="Lan S."/>
            <person name="Tsai W.C."/>
            <person name="Van de Peer Y."/>
            <person name="Liu Z.J."/>
        </authorList>
    </citation>
    <scope>NUCLEOTIDE SEQUENCE [LARGE SCALE GENOMIC DNA]</scope>
    <source>
        <strain evidence="2">Lor287</strain>
    </source>
</reference>
<dbReference type="PANTHER" id="PTHR48258:SF15">
    <property type="entry name" value="OS02G0543900 PROTEIN"/>
    <property type="match status" value="1"/>
</dbReference>
<sequence length="121" mass="14272">MLFKCDWVNPAKNVGVKKDLYGFSLVNFTNLIHTGATLEHDPYIFPSQARMVYYIRDPKQSNWELVMRMLPRDEYEMGEFEAASVDDHGNFIVLVMTYTIFKIYIKMMMKTPRCLEQMLSL</sequence>
<name>A0AAP0B7P8_9ASPA</name>
<dbReference type="AlphaFoldDB" id="A0AAP0B7P8"/>
<evidence type="ECO:0000313" key="2">
    <source>
        <dbReference type="EMBL" id="KAK8931067.1"/>
    </source>
</evidence>
<accession>A0AAP0B7P8</accession>
<feature type="domain" description="DUF4216" evidence="1">
    <location>
        <begin position="1"/>
        <end position="66"/>
    </location>
</feature>
<keyword evidence="3" id="KW-1185">Reference proteome</keyword>
<comment type="caution">
    <text evidence="2">The sequence shown here is derived from an EMBL/GenBank/DDBJ whole genome shotgun (WGS) entry which is preliminary data.</text>
</comment>